<accession>A0A0M9VXC0</accession>
<evidence type="ECO:0000313" key="3">
    <source>
        <dbReference type="Proteomes" id="UP000053831"/>
    </source>
</evidence>
<sequence length="106" mass="12520">MHLRTDLGHTIPERHHLPHGPQAIPERLPTEREVGEMLSNVEYLKNSLEHIREIVLVSIQSERLREDIKRGYEEDPDVHMYSDSVKPHYMAEVKKRRGSIIKRARH</sequence>
<comment type="caution">
    <text evidence="2">The sequence shown here is derived from an EMBL/GenBank/DDBJ whole genome shotgun (WGS) entry which is preliminary data.</text>
</comment>
<dbReference type="EMBL" id="LGSR01000002">
    <property type="protein sequence ID" value="KOS23033.1"/>
    <property type="molecule type" value="Genomic_DNA"/>
</dbReference>
<dbReference type="Proteomes" id="UP000053831">
    <property type="component" value="Unassembled WGS sequence"/>
</dbReference>
<gene>
    <name evidence="2" type="ORF">ESCO_003568</name>
</gene>
<reference evidence="2 3" key="1">
    <citation type="submission" date="2015-07" db="EMBL/GenBank/DDBJ databases">
        <title>The genome of the fungus Escovopsis weberi, a specialized disease agent of ant agriculture.</title>
        <authorList>
            <person name="de Man T.J."/>
            <person name="Stajich J.E."/>
            <person name="Kubicek C.P."/>
            <person name="Chenthamara K."/>
            <person name="Atanasova L."/>
            <person name="Druzhinina I.S."/>
            <person name="Birnbaum S."/>
            <person name="Barribeau S.M."/>
            <person name="Teiling C."/>
            <person name="Suen G."/>
            <person name="Currie C."/>
            <person name="Gerardo N.M."/>
        </authorList>
    </citation>
    <scope>NUCLEOTIDE SEQUENCE [LARGE SCALE GENOMIC DNA]</scope>
</reference>
<dbReference type="OrthoDB" id="2162994at2759"/>
<proteinExistence type="predicted"/>
<name>A0A0M9VXC0_ESCWE</name>
<organism evidence="2 3">
    <name type="scientific">Escovopsis weberi</name>
    <dbReference type="NCBI Taxonomy" id="150374"/>
    <lineage>
        <taxon>Eukaryota</taxon>
        <taxon>Fungi</taxon>
        <taxon>Dikarya</taxon>
        <taxon>Ascomycota</taxon>
        <taxon>Pezizomycotina</taxon>
        <taxon>Sordariomycetes</taxon>
        <taxon>Hypocreomycetidae</taxon>
        <taxon>Hypocreales</taxon>
        <taxon>Hypocreaceae</taxon>
        <taxon>Escovopsis</taxon>
    </lineage>
</organism>
<dbReference type="STRING" id="150374.A0A0M9VXC0"/>
<evidence type="ECO:0000256" key="1">
    <source>
        <dbReference type="SAM" id="MobiDB-lite"/>
    </source>
</evidence>
<keyword evidence="3" id="KW-1185">Reference proteome</keyword>
<feature type="compositionally biased region" description="Basic and acidic residues" evidence="1">
    <location>
        <begin position="1"/>
        <end position="15"/>
    </location>
</feature>
<protein>
    <submittedName>
        <fullName evidence="2">Uncharacterized protein</fullName>
    </submittedName>
</protein>
<feature type="region of interest" description="Disordered" evidence="1">
    <location>
        <begin position="1"/>
        <end position="25"/>
    </location>
</feature>
<evidence type="ECO:0000313" key="2">
    <source>
        <dbReference type="EMBL" id="KOS23033.1"/>
    </source>
</evidence>
<dbReference type="AlphaFoldDB" id="A0A0M9VXC0"/>